<evidence type="ECO:0000313" key="2">
    <source>
        <dbReference type="EMBL" id="KAK9994998.1"/>
    </source>
</evidence>
<comment type="caution">
    <text evidence="2">The sequence shown here is derived from an EMBL/GenBank/DDBJ whole genome shotgun (WGS) entry which is preliminary data.</text>
</comment>
<organism evidence="2 3">
    <name type="scientific">Lithocarpus litseifolius</name>
    <dbReference type="NCBI Taxonomy" id="425828"/>
    <lineage>
        <taxon>Eukaryota</taxon>
        <taxon>Viridiplantae</taxon>
        <taxon>Streptophyta</taxon>
        <taxon>Embryophyta</taxon>
        <taxon>Tracheophyta</taxon>
        <taxon>Spermatophyta</taxon>
        <taxon>Magnoliopsida</taxon>
        <taxon>eudicotyledons</taxon>
        <taxon>Gunneridae</taxon>
        <taxon>Pentapetalae</taxon>
        <taxon>rosids</taxon>
        <taxon>fabids</taxon>
        <taxon>Fagales</taxon>
        <taxon>Fagaceae</taxon>
        <taxon>Lithocarpus</taxon>
    </lineage>
</organism>
<proteinExistence type="predicted"/>
<accession>A0AAW2CBY5</accession>
<feature type="region of interest" description="Disordered" evidence="1">
    <location>
        <begin position="202"/>
        <end position="258"/>
    </location>
</feature>
<dbReference type="EMBL" id="JAZDWU010000008">
    <property type="protein sequence ID" value="KAK9994998.1"/>
    <property type="molecule type" value="Genomic_DNA"/>
</dbReference>
<protein>
    <submittedName>
        <fullName evidence="2">Uncharacterized protein</fullName>
    </submittedName>
</protein>
<gene>
    <name evidence="2" type="ORF">SO802_024701</name>
</gene>
<reference evidence="2 3" key="1">
    <citation type="submission" date="2024-01" db="EMBL/GenBank/DDBJ databases">
        <title>A telomere-to-telomere, gap-free genome of sweet tea (Lithocarpus litseifolius).</title>
        <authorList>
            <person name="Zhou J."/>
        </authorList>
    </citation>
    <scope>NUCLEOTIDE SEQUENCE [LARGE SCALE GENOMIC DNA]</scope>
    <source>
        <strain evidence="2">Zhou-2022a</strain>
        <tissue evidence="2">Leaf</tissue>
    </source>
</reference>
<sequence length="258" mass="29023">MLYDENSIVSRLVLWSTVYHIWFQRNASIHQGRRPSEEAMGSMGRFARLVDTPEGMATFRAKCRILDNIEIQHCELGEWLVINRPPGSIVIPMIAFIEGGMEILMDKFHTTPTKSLVNFADLNRILKSEIFLHRDGQLRAVHMILEFKPISNHFQNPKHVIKAKDPSASEEASNIPEAMVQEVKTPDLLALLTTHVGGNAPTILVVPRPPTPTPIHASSDDAPEKKRKRGNASESAEDREITRPMQQPPTKESRVTKA</sequence>
<name>A0AAW2CBY5_9ROSI</name>
<evidence type="ECO:0000256" key="1">
    <source>
        <dbReference type="SAM" id="MobiDB-lite"/>
    </source>
</evidence>
<dbReference type="AlphaFoldDB" id="A0AAW2CBY5"/>
<dbReference type="Proteomes" id="UP001459277">
    <property type="component" value="Unassembled WGS sequence"/>
</dbReference>
<evidence type="ECO:0000313" key="3">
    <source>
        <dbReference type="Proteomes" id="UP001459277"/>
    </source>
</evidence>
<keyword evidence="3" id="KW-1185">Reference proteome</keyword>